<reference evidence="5 6" key="1">
    <citation type="submission" date="2015-11" db="EMBL/GenBank/DDBJ databases">
        <title>Genome-wide analysis reveals the secondary metabolome in Streptomyces kanasensis ZX01.</title>
        <authorList>
            <person name="Zhang G."/>
            <person name="Han L."/>
            <person name="Feng J."/>
            <person name="Zhang X."/>
        </authorList>
    </citation>
    <scope>NUCLEOTIDE SEQUENCE [LARGE SCALE GENOMIC DNA]</scope>
    <source>
        <strain evidence="5 6">ZX01</strain>
    </source>
</reference>
<feature type="domain" description="HTH tetR-type" evidence="4">
    <location>
        <begin position="28"/>
        <end position="88"/>
    </location>
</feature>
<dbReference type="GO" id="GO:0003700">
    <property type="term" value="F:DNA-binding transcription factor activity"/>
    <property type="evidence" value="ECO:0007669"/>
    <property type="project" value="TreeGrafter"/>
</dbReference>
<accession>A0A100YA89</accession>
<organism evidence="5 6">
    <name type="scientific">Streptomyces kanasensis</name>
    <dbReference type="NCBI Taxonomy" id="936756"/>
    <lineage>
        <taxon>Bacteria</taxon>
        <taxon>Bacillati</taxon>
        <taxon>Actinomycetota</taxon>
        <taxon>Actinomycetes</taxon>
        <taxon>Kitasatosporales</taxon>
        <taxon>Streptomycetaceae</taxon>
        <taxon>Streptomyces</taxon>
    </lineage>
</organism>
<evidence type="ECO:0000313" key="6">
    <source>
        <dbReference type="Proteomes" id="UP000054011"/>
    </source>
</evidence>
<evidence type="ECO:0000256" key="3">
    <source>
        <dbReference type="SAM" id="MobiDB-lite"/>
    </source>
</evidence>
<dbReference type="GO" id="GO:0000976">
    <property type="term" value="F:transcription cis-regulatory region binding"/>
    <property type="evidence" value="ECO:0007669"/>
    <property type="project" value="TreeGrafter"/>
</dbReference>
<dbReference type="PANTHER" id="PTHR30055">
    <property type="entry name" value="HTH-TYPE TRANSCRIPTIONAL REGULATOR RUTR"/>
    <property type="match status" value="1"/>
</dbReference>
<evidence type="ECO:0000256" key="1">
    <source>
        <dbReference type="ARBA" id="ARBA00023125"/>
    </source>
</evidence>
<dbReference type="InterPro" id="IPR009057">
    <property type="entry name" value="Homeodomain-like_sf"/>
</dbReference>
<protein>
    <submittedName>
        <fullName evidence="5">TetR family transcriptional regulator</fullName>
    </submittedName>
</protein>
<dbReference type="STRING" id="936756.ATE80_01145"/>
<dbReference type="SUPFAM" id="SSF46689">
    <property type="entry name" value="Homeodomain-like"/>
    <property type="match status" value="1"/>
</dbReference>
<name>A0A100YA89_9ACTN</name>
<dbReference type="Gene3D" id="1.10.357.10">
    <property type="entry name" value="Tetracycline Repressor, domain 2"/>
    <property type="match status" value="1"/>
</dbReference>
<dbReference type="EMBL" id="LNSV01000002">
    <property type="protein sequence ID" value="KUH40527.1"/>
    <property type="molecule type" value="Genomic_DNA"/>
</dbReference>
<dbReference type="InterPro" id="IPR050109">
    <property type="entry name" value="HTH-type_TetR-like_transc_reg"/>
</dbReference>
<feature type="region of interest" description="Disordered" evidence="3">
    <location>
        <begin position="1"/>
        <end position="24"/>
    </location>
</feature>
<sequence length="211" mass="22870">MTTPPPHGRTELPLTPTDAPPPLRADAARNRARLLEAAARLAAEHGAANVTMDAIACAADVGKGTVFRRFGDRAGLLLALLDHQEERFQAAFMSGPAPLGPDAPPRERLHAFGPAVLRHEQDHLDLYLAAQPTAERRHLVPARVVRLTHLTLLLRQSGTGADVELAAHTLLGSLDTSLVHHLLTRRGMPLERLEAGWHDLVSRLLPPATHD</sequence>
<keyword evidence="1 2" id="KW-0238">DNA-binding</keyword>
<evidence type="ECO:0000313" key="5">
    <source>
        <dbReference type="EMBL" id="KUH40527.1"/>
    </source>
</evidence>
<dbReference type="PRINTS" id="PR00455">
    <property type="entry name" value="HTHTETR"/>
</dbReference>
<keyword evidence="6" id="KW-1185">Reference proteome</keyword>
<proteinExistence type="predicted"/>
<dbReference type="InterPro" id="IPR001647">
    <property type="entry name" value="HTH_TetR"/>
</dbReference>
<feature type="DNA-binding region" description="H-T-H motif" evidence="2">
    <location>
        <begin position="51"/>
        <end position="70"/>
    </location>
</feature>
<evidence type="ECO:0000259" key="4">
    <source>
        <dbReference type="PROSITE" id="PS50977"/>
    </source>
</evidence>
<dbReference type="RefSeq" id="WP_058940182.1">
    <property type="nucleotide sequence ID" value="NZ_LNSV01000002.1"/>
</dbReference>
<dbReference type="Pfam" id="PF00440">
    <property type="entry name" value="TetR_N"/>
    <property type="match status" value="1"/>
</dbReference>
<evidence type="ECO:0000256" key="2">
    <source>
        <dbReference type="PROSITE-ProRule" id="PRU00335"/>
    </source>
</evidence>
<dbReference type="Proteomes" id="UP000054011">
    <property type="component" value="Unassembled WGS sequence"/>
</dbReference>
<dbReference type="AlphaFoldDB" id="A0A100YA89"/>
<gene>
    <name evidence="5" type="ORF">ATE80_01145</name>
</gene>
<dbReference type="OrthoDB" id="4542210at2"/>
<comment type="caution">
    <text evidence="5">The sequence shown here is derived from an EMBL/GenBank/DDBJ whole genome shotgun (WGS) entry which is preliminary data.</text>
</comment>
<dbReference type="PROSITE" id="PS50977">
    <property type="entry name" value="HTH_TETR_2"/>
    <property type="match status" value="1"/>
</dbReference>
<dbReference type="PANTHER" id="PTHR30055:SF209">
    <property type="entry name" value="POSSIBLE TRANSCRIPTIONAL REGULATORY PROTEIN (PROBABLY TETR-FAMILY)"/>
    <property type="match status" value="1"/>
</dbReference>